<dbReference type="AlphaFoldDB" id="A0A7X1MCR8"/>
<accession>A0A7X1MCR8</accession>
<name>A0A7X1MCR8_9ACTN</name>
<evidence type="ECO:0000313" key="1">
    <source>
        <dbReference type="EMBL" id="MBC2906729.1"/>
    </source>
</evidence>
<reference evidence="1 2" key="1">
    <citation type="submission" date="2020-08" db="EMBL/GenBank/DDBJ databases">
        <title>Streptomyces sp. PSKA01 genome sequencing and assembly.</title>
        <authorList>
            <person name="Mandal S."/>
            <person name="Maiti P.K."/>
            <person name="Das P."/>
        </authorList>
    </citation>
    <scope>NUCLEOTIDE SEQUENCE [LARGE SCALE GENOMIC DNA]</scope>
    <source>
        <strain evidence="1 2">PSKA01</strain>
    </source>
</reference>
<sequence length="64" mass="6562">MAVRLTPQEMMEDLISLALRAGGPGNVSCIVADIQPCSDGTPSYAGTPVVIGAVAENPTDLYAN</sequence>
<dbReference type="Proteomes" id="UP000584670">
    <property type="component" value="Unassembled WGS sequence"/>
</dbReference>
<keyword evidence="2" id="KW-1185">Reference proteome</keyword>
<organism evidence="1 2">
    <name type="scientific">Streptomyces cupreus</name>
    <dbReference type="NCBI Taxonomy" id="2759956"/>
    <lineage>
        <taxon>Bacteria</taxon>
        <taxon>Bacillati</taxon>
        <taxon>Actinomycetota</taxon>
        <taxon>Actinomycetes</taxon>
        <taxon>Kitasatosporales</taxon>
        <taxon>Streptomycetaceae</taxon>
        <taxon>Streptomyces</taxon>
    </lineage>
</organism>
<gene>
    <name evidence="1" type="ORF">H4N64_35425</name>
</gene>
<evidence type="ECO:0000313" key="2">
    <source>
        <dbReference type="Proteomes" id="UP000584670"/>
    </source>
</evidence>
<comment type="caution">
    <text evidence="1">The sequence shown here is derived from an EMBL/GenBank/DDBJ whole genome shotgun (WGS) entry which is preliminary data.</text>
</comment>
<dbReference type="RefSeq" id="WP_186286643.1">
    <property type="nucleotide sequence ID" value="NZ_JACMSF010000057.1"/>
</dbReference>
<proteinExistence type="predicted"/>
<dbReference type="EMBL" id="JACMSF010000057">
    <property type="protein sequence ID" value="MBC2906729.1"/>
    <property type="molecule type" value="Genomic_DNA"/>
</dbReference>
<protein>
    <submittedName>
        <fullName evidence="1">Uncharacterized protein</fullName>
    </submittedName>
</protein>